<reference evidence="2" key="1">
    <citation type="submission" date="2019-11" db="EMBL/GenBank/DDBJ databases">
        <authorList>
            <person name="Feng L."/>
        </authorList>
    </citation>
    <scope>NUCLEOTIDE SEQUENCE</scope>
    <source>
        <strain evidence="2">BfaecisLFYP10</strain>
    </source>
</reference>
<evidence type="ECO:0000313" key="2">
    <source>
        <dbReference type="EMBL" id="VYT55041.1"/>
    </source>
</evidence>
<sequence length="56" mass="6388">MEQIDEKKNAEELLEIINEGTKKILDLAGIASHLGEDVANHMKDRLEEKKDEKRGN</sequence>
<dbReference type="EMBL" id="CACRSZ010000099">
    <property type="protein sequence ID" value="VYT55041.1"/>
    <property type="molecule type" value="Genomic_DNA"/>
</dbReference>
<gene>
    <name evidence="2" type="ORF">BFLFYP10_04912</name>
    <name evidence="1" type="ORF">NXY30_22180</name>
</gene>
<evidence type="ECO:0000313" key="1">
    <source>
        <dbReference type="EMBL" id="UVQ73688.1"/>
    </source>
</evidence>
<dbReference type="EMBL" id="CP103141">
    <property type="protein sequence ID" value="UVQ73688.1"/>
    <property type="molecule type" value="Genomic_DNA"/>
</dbReference>
<reference evidence="1" key="2">
    <citation type="submission" date="2022-08" db="EMBL/GenBank/DDBJ databases">
        <title>Genome Sequencing of Bacteroides fragilis Group Isolates with Nanopore Technology.</title>
        <authorList>
            <person name="Tisza M.J."/>
            <person name="Smith D."/>
            <person name="Dekker J.P."/>
        </authorList>
    </citation>
    <scope>NUCLEOTIDE SEQUENCE</scope>
    <source>
        <strain evidence="1">BFG-527</strain>
    </source>
</reference>
<accession>A0A6N2XKU2</accession>
<dbReference type="RefSeq" id="WP_153880769.1">
    <property type="nucleotide sequence ID" value="NZ_CACRSZ010000099.1"/>
</dbReference>
<keyword evidence="3" id="KW-1185">Reference proteome</keyword>
<name>A0A6N2XKU2_9BACE</name>
<organism evidence="2">
    <name type="scientific">Bacteroides faecis</name>
    <dbReference type="NCBI Taxonomy" id="674529"/>
    <lineage>
        <taxon>Bacteria</taxon>
        <taxon>Pseudomonadati</taxon>
        <taxon>Bacteroidota</taxon>
        <taxon>Bacteroidia</taxon>
        <taxon>Bacteroidales</taxon>
        <taxon>Bacteroidaceae</taxon>
        <taxon>Bacteroides</taxon>
    </lineage>
</organism>
<dbReference type="AlphaFoldDB" id="A0A6N2XKU2"/>
<dbReference type="Proteomes" id="UP001060104">
    <property type="component" value="Chromosome"/>
</dbReference>
<proteinExistence type="predicted"/>
<evidence type="ECO:0000313" key="3">
    <source>
        <dbReference type="Proteomes" id="UP001060104"/>
    </source>
</evidence>
<protein>
    <submittedName>
        <fullName evidence="2">Uncharacterized protein</fullName>
    </submittedName>
</protein>